<dbReference type="InterPro" id="IPR006593">
    <property type="entry name" value="Cyt_b561/ferric_Rdtase_TM"/>
</dbReference>
<evidence type="ECO:0000313" key="14">
    <source>
        <dbReference type="EMBL" id="TFK25039.1"/>
    </source>
</evidence>
<evidence type="ECO:0000256" key="10">
    <source>
        <dbReference type="ARBA" id="ARBA00023136"/>
    </source>
</evidence>
<keyword evidence="4" id="KW-0349">Heme</keyword>
<evidence type="ECO:0000256" key="8">
    <source>
        <dbReference type="ARBA" id="ARBA00022989"/>
    </source>
</evidence>
<evidence type="ECO:0000256" key="5">
    <source>
        <dbReference type="ARBA" id="ARBA00022692"/>
    </source>
</evidence>
<feature type="domain" description="Cytochrome b561" evidence="13">
    <location>
        <begin position="89"/>
        <end position="224"/>
    </location>
</feature>
<dbReference type="PANTHER" id="PTHR15422:SF45">
    <property type="entry name" value="CYTOCHROME B561 DOMAIN-CONTAINING PROTEIN"/>
    <property type="match status" value="1"/>
</dbReference>
<evidence type="ECO:0000256" key="9">
    <source>
        <dbReference type="ARBA" id="ARBA00023004"/>
    </source>
</evidence>
<feature type="transmembrane region" description="Helical" evidence="12">
    <location>
        <begin position="127"/>
        <end position="145"/>
    </location>
</feature>
<accession>A0A5C3KWL2</accession>
<evidence type="ECO:0000256" key="11">
    <source>
        <dbReference type="SAM" id="MobiDB-lite"/>
    </source>
</evidence>
<dbReference type="GO" id="GO:0046872">
    <property type="term" value="F:metal ion binding"/>
    <property type="evidence" value="ECO:0007669"/>
    <property type="project" value="UniProtKB-KW"/>
</dbReference>
<feature type="region of interest" description="Disordered" evidence="11">
    <location>
        <begin position="1"/>
        <end position="47"/>
    </location>
</feature>
<dbReference type="GO" id="GO:0140575">
    <property type="term" value="F:transmembrane monodehydroascorbate reductase activity"/>
    <property type="evidence" value="ECO:0007669"/>
    <property type="project" value="InterPro"/>
</dbReference>
<keyword evidence="9" id="KW-0408">Iron</keyword>
<dbReference type="Proteomes" id="UP000307440">
    <property type="component" value="Unassembled WGS sequence"/>
</dbReference>
<organism evidence="14 15">
    <name type="scientific">Coprinopsis marcescibilis</name>
    <name type="common">Agaric fungus</name>
    <name type="synonym">Psathyrella marcescibilis</name>
    <dbReference type="NCBI Taxonomy" id="230819"/>
    <lineage>
        <taxon>Eukaryota</taxon>
        <taxon>Fungi</taxon>
        <taxon>Dikarya</taxon>
        <taxon>Basidiomycota</taxon>
        <taxon>Agaricomycotina</taxon>
        <taxon>Agaricomycetes</taxon>
        <taxon>Agaricomycetidae</taxon>
        <taxon>Agaricales</taxon>
        <taxon>Agaricineae</taxon>
        <taxon>Psathyrellaceae</taxon>
        <taxon>Coprinopsis</taxon>
    </lineage>
</organism>
<feature type="transmembrane region" description="Helical" evidence="12">
    <location>
        <begin position="157"/>
        <end position="184"/>
    </location>
</feature>
<keyword evidence="7" id="KW-0249">Electron transport</keyword>
<dbReference type="Gene3D" id="1.20.120.1770">
    <property type="match status" value="1"/>
</dbReference>
<keyword evidence="15" id="KW-1185">Reference proteome</keyword>
<dbReference type="OrthoDB" id="432881at2759"/>
<feature type="transmembrane region" description="Helical" evidence="12">
    <location>
        <begin position="233"/>
        <end position="253"/>
    </location>
</feature>
<evidence type="ECO:0000313" key="15">
    <source>
        <dbReference type="Proteomes" id="UP000307440"/>
    </source>
</evidence>
<evidence type="ECO:0000256" key="4">
    <source>
        <dbReference type="ARBA" id="ARBA00022617"/>
    </source>
</evidence>
<evidence type="ECO:0000256" key="7">
    <source>
        <dbReference type="ARBA" id="ARBA00022982"/>
    </source>
</evidence>
<evidence type="ECO:0000256" key="2">
    <source>
        <dbReference type="ARBA" id="ARBA00004141"/>
    </source>
</evidence>
<evidence type="ECO:0000259" key="13">
    <source>
        <dbReference type="Pfam" id="PF03188"/>
    </source>
</evidence>
<keyword evidence="3" id="KW-0813">Transport</keyword>
<protein>
    <recommendedName>
        <fullName evidence="13">Cytochrome b561 domain-containing protein</fullName>
    </recommendedName>
</protein>
<keyword evidence="6" id="KW-0479">Metal-binding</keyword>
<evidence type="ECO:0000256" key="6">
    <source>
        <dbReference type="ARBA" id="ARBA00022723"/>
    </source>
</evidence>
<comment type="subcellular location">
    <subcellularLocation>
        <location evidence="2">Membrane</location>
        <topology evidence="2">Multi-pass membrane protein</topology>
    </subcellularLocation>
</comment>
<keyword evidence="10 12" id="KW-0472">Membrane</keyword>
<feature type="transmembrane region" description="Helical" evidence="12">
    <location>
        <begin position="87"/>
        <end position="107"/>
    </location>
</feature>
<comment type="cofactor">
    <cofactor evidence="1">
        <name>heme b</name>
        <dbReference type="ChEBI" id="CHEBI:60344"/>
    </cofactor>
</comment>
<proteinExistence type="predicted"/>
<dbReference type="InterPro" id="IPR045150">
    <property type="entry name" value="CYB561D1/2"/>
</dbReference>
<feature type="transmembrane region" description="Helical" evidence="12">
    <location>
        <begin position="55"/>
        <end position="75"/>
    </location>
</feature>
<name>A0A5C3KWL2_COPMA</name>
<dbReference type="EMBL" id="ML210191">
    <property type="protein sequence ID" value="TFK25039.1"/>
    <property type="molecule type" value="Genomic_DNA"/>
</dbReference>
<dbReference type="AlphaFoldDB" id="A0A5C3KWL2"/>
<dbReference type="GO" id="GO:0016020">
    <property type="term" value="C:membrane"/>
    <property type="evidence" value="ECO:0007669"/>
    <property type="project" value="UniProtKB-SubCell"/>
</dbReference>
<keyword evidence="5 12" id="KW-0812">Transmembrane</keyword>
<dbReference type="Pfam" id="PF03188">
    <property type="entry name" value="Cytochrom_B561"/>
    <property type="match status" value="1"/>
</dbReference>
<reference evidence="14 15" key="1">
    <citation type="journal article" date="2019" name="Nat. Ecol. Evol.">
        <title>Megaphylogeny resolves global patterns of mushroom evolution.</title>
        <authorList>
            <person name="Varga T."/>
            <person name="Krizsan K."/>
            <person name="Foldi C."/>
            <person name="Dima B."/>
            <person name="Sanchez-Garcia M."/>
            <person name="Sanchez-Ramirez S."/>
            <person name="Szollosi G.J."/>
            <person name="Szarkandi J.G."/>
            <person name="Papp V."/>
            <person name="Albert L."/>
            <person name="Andreopoulos W."/>
            <person name="Angelini C."/>
            <person name="Antonin V."/>
            <person name="Barry K.W."/>
            <person name="Bougher N.L."/>
            <person name="Buchanan P."/>
            <person name="Buyck B."/>
            <person name="Bense V."/>
            <person name="Catcheside P."/>
            <person name="Chovatia M."/>
            <person name="Cooper J."/>
            <person name="Damon W."/>
            <person name="Desjardin D."/>
            <person name="Finy P."/>
            <person name="Geml J."/>
            <person name="Haridas S."/>
            <person name="Hughes K."/>
            <person name="Justo A."/>
            <person name="Karasinski D."/>
            <person name="Kautmanova I."/>
            <person name="Kiss B."/>
            <person name="Kocsube S."/>
            <person name="Kotiranta H."/>
            <person name="LaButti K.M."/>
            <person name="Lechner B.E."/>
            <person name="Liimatainen K."/>
            <person name="Lipzen A."/>
            <person name="Lukacs Z."/>
            <person name="Mihaltcheva S."/>
            <person name="Morgado L.N."/>
            <person name="Niskanen T."/>
            <person name="Noordeloos M.E."/>
            <person name="Ohm R.A."/>
            <person name="Ortiz-Santana B."/>
            <person name="Ovrebo C."/>
            <person name="Racz N."/>
            <person name="Riley R."/>
            <person name="Savchenko A."/>
            <person name="Shiryaev A."/>
            <person name="Soop K."/>
            <person name="Spirin V."/>
            <person name="Szebenyi C."/>
            <person name="Tomsovsky M."/>
            <person name="Tulloss R.E."/>
            <person name="Uehling J."/>
            <person name="Grigoriev I.V."/>
            <person name="Vagvolgyi C."/>
            <person name="Papp T."/>
            <person name="Martin F.M."/>
            <person name="Miettinen O."/>
            <person name="Hibbett D.S."/>
            <person name="Nagy L.G."/>
        </authorList>
    </citation>
    <scope>NUCLEOTIDE SEQUENCE [LARGE SCALE GENOMIC DNA]</scope>
    <source>
        <strain evidence="14 15">CBS 121175</strain>
    </source>
</reference>
<evidence type="ECO:0000256" key="1">
    <source>
        <dbReference type="ARBA" id="ARBA00001970"/>
    </source>
</evidence>
<evidence type="ECO:0000256" key="12">
    <source>
        <dbReference type="SAM" id="Phobius"/>
    </source>
</evidence>
<feature type="transmembrane region" description="Helical" evidence="12">
    <location>
        <begin position="204"/>
        <end position="227"/>
    </location>
</feature>
<evidence type="ECO:0000256" key="3">
    <source>
        <dbReference type="ARBA" id="ARBA00022448"/>
    </source>
</evidence>
<dbReference type="PANTHER" id="PTHR15422">
    <property type="entry name" value="OS05G0565100 PROTEIN"/>
    <property type="match status" value="1"/>
</dbReference>
<keyword evidence="8 12" id="KW-1133">Transmembrane helix</keyword>
<dbReference type="CDD" id="cd08761">
    <property type="entry name" value="Cyt_b561_CYB561D2_like"/>
    <property type="match status" value="1"/>
</dbReference>
<gene>
    <name evidence="14" type="ORF">FA15DRAFT_668912</name>
</gene>
<sequence length="263" mass="28902">MAGGGAEPSLTHQIQRETEEPLLAEESQGDREQGAITDLDMPTLDKDGPRRTDNLAGIVALASIGLVAGVTWVFILTHNPTSLGWFAFHPLLQTLSLALLTYGIVTLQPTSQSQPKDKAAGLVRHQIVVLGLAFPAILVGTWAIWHNKNLRNAPHYTSWHGTFGGLCIMWLIGQVLLGAGSVWFKGKLFGGGAKAKSLWKYHRLSGYVLFPLMLFTAHLGGAWSLWAEKSIPWILRLLTFTILPVLVVVSIYGRVRSSKMRFR</sequence>